<organism evidence="1 2">
    <name type="scientific">Schistosoma margrebowiei</name>
    <dbReference type="NCBI Taxonomy" id="48269"/>
    <lineage>
        <taxon>Eukaryota</taxon>
        <taxon>Metazoa</taxon>
        <taxon>Spiralia</taxon>
        <taxon>Lophotrochozoa</taxon>
        <taxon>Platyhelminthes</taxon>
        <taxon>Trematoda</taxon>
        <taxon>Digenea</taxon>
        <taxon>Strigeidida</taxon>
        <taxon>Schistosomatoidea</taxon>
        <taxon>Schistosomatidae</taxon>
        <taxon>Schistosoma</taxon>
    </lineage>
</organism>
<dbReference type="Proteomes" id="UP000277204">
    <property type="component" value="Unassembled WGS sequence"/>
</dbReference>
<reference evidence="1 2" key="1">
    <citation type="submission" date="2018-11" db="EMBL/GenBank/DDBJ databases">
        <authorList>
            <consortium name="Pathogen Informatics"/>
        </authorList>
    </citation>
    <scope>NUCLEOTIDE SEQUENCE [LARGE SCALE GENOMIC DNA]</scope>
    <source>
        <strain evidence="1 2">Zambia</strain>
    </source>
</reference>
<gene>
    <name evidence="1" type="ORF">SMRZ_LOCUS8000</name>
</gene>
<evidence type="ECO:0000313" key="1">
    <source>
        <dbReference type="EMBL" id="VDO79131.1"/>
    </source>
</evidence>
<protein>
    <submittedName>
        <fullName evidence="1">Uncharacterized protein</fullName>
    </submittedName>
</protein>
<proteinExistence type="predicted"/>
<name>A0A183LW25_9TREM</name>
<dbReference type="EMBL" id="UZAI01003354">
    <property type="protein sequence ID" value="VDO79131.1"/>
    <property type="molecule type" value="Genomic_DNA"/>
</dbReference>
<dbReference type="AlphaFoldDB" id="A0A183LW25"/>
<sequence length="49" mass="5673">MEDVRTRRRADVDSAHHMVVAKMKLRLEKHRTSEGNSITNGQYSLPSTY</sequence>
<keyword evidence="2" id="KW-1185">Reference proteome</keyword>
<accession>A0A183LW25</accession>
<evidence type="ECO:0000313" key="2">
    <source>
        <dbReference type="Proteomes" id="UP000277204"/>
    </source>
</evidence>